<reference evidence="9 11" key="2">
    <citation type="journal article" date="2018" name="Plant J.">
        <title>The Physcomitrella patens chromosome-scale assembly reveals moss genome structure and evolution.</title>
        <authorList>
            <person name="Lang D."/>
            <person name="Ullrich K.K."/>
            <person name="Murat F."/>
            <person name="Fuchs J."/>
            <person name="Jenkins J."/>
            <person name="Haas F.B."/>
            <person name="Piednoel M."/>
            <person name="Gundlach H."/>
            <person name="Van Bel M."/>
            <person name="Meyberg R."/>
            <person name="Vives C."/>
            <person name="Morata J."/>
            <person name="Symeonidi A."/>
            <person name="Hiss M."/>
            <person name="Muchero W."/>
            <person name="Kamisugi Y."/>
            <person name="Saleh O."/>
            <person name="Blanc G."/>
            <person name="Decker E.L."/>
            <person name="van Gessel N."/>
            <person name="Grimwood J."/>
            <person name="Hayes R.D."/>
            <person name="Graham S.W."/>
            <person name="Gunter L.E."/>
            <person name="McDaniel S.F."/>
            <person name="Hoernstein S.N.W."/>
            <person name="Larsson A."/>
            <person name="Li F.W."/>
            <person name="Perroud P.F."/>
            <person name="Phillips J."/>
            <person name="Ranjan P."/>
            <person name="Rokshar D.S."/>
            <person name="Rothfels C.J."/>
            <person name="Schneider L."/>
            <person name="Shu S."/>
            <person name="Stevenson D.W."/>
            <person name="Thummler F."/>
            <person name="Tillich M."/>
            <person name="Villarreal Aguilar J.C."/>
            <person name="Widiez T."/>
            <person name="Wong G.K."/>
            <person name="Wymore A."/>
            <person name="Zhang Y."/>
            <person name="Zimmer A.D."/>
            <person name="Quatrano R.S."/>
            <person name="Mayer K.F.X."/>
            <person name="Goodstein D."/>
            <person name="Casacuberta J.M."/>
            <person name="Vandepoele K."/>
            <person name="Reski R."/>
            <person name="Cuming A.C."/>
            <person name="Tuskan G.A."/>
            <person name="Maumus F."/>
            <person name="Salse J."/>
            <person name="Schmutz J."/>
            <person name="Rensing S.A."/>
        </authorList>
    </citation>
    <scope>NUCLEOTIDE SEQUENCE [LARGE SCALE GENOMIC DNA]</scope>
    <source>
        <strain evidence="10 11">cv. Gransden 2004</strain>
    </source>
</reference>
<dbReference type="RefSeq" id="XP_024399690.1">
    <property type="nucleotide sequence ID" value="XM_024543922.2"/>
</dbReference>
<evidence type="ECO:0000256" key="4">
    <source>
        <dbReference type="ARBA" id="ARBA00023159"/>
    </source>
</evidence>
<keyword evidence="11" id="KW-1185">Reference proteome</keyword>
<comment type="similarity">
    <text evidence="7">Belongs to the AP2/ERF transcription factor family. ERF subfamily.</text>
</comment>
<organism evidence="9">
    <name type="scientific">Physcomitrium patens</name>
    <name type="common">Spreading-leaved earth moss</name>
    <name type="synonym">Physcomitrella patens</name>
    <dbReference type="NCBI Taxonomy" id="3218"/>
    <lineage>
        <taxon>Eukaryota</taxon>
        <taxon>Viridiplantae</taxon>
        <taxon>Streptophyta</taxon>
        <taxon>Embryophyta</taxon>
        <taxon>Bryophyta</taxon>
        <taxon>Bryophytina</taxon>
        <taxon>Bryopsida</taxon>
        <taxon>Funariidae</taxon>
        <taxon>Funariales</taxon>
        <taxon>Funariaceae</taxon>
        <taxon>Physcomitrium</taxon>
    </lineage>
</organism>
<sequence length="267" mass="28880">MVEKRNAATLKAKRGGALLTHLTTPSSSIAKKSAFGGFDRFPCSSSQQAAFKGVRMRAWGKWVTEIRDPTSKARIWLGSFSTAEMAARAYDAAVVCLKGPSAPELNFPDSLPNYIPNSRSPKDIQAAAAAAATASLPAATPLAIGADSRSHEVQRQVSEDWIFPSLSCIPELHEDMTLQDFEIAPEMKVDAGSSSAAMEDWINNELFGGLEESSNNESDLYQELLKLAECLDTAESSCAISQHESISGLNFSRQDNTGYDSSLWCFT</sequence>
<dbReference type="FunFam" id="3.30.730.10:FF:000001">
    <property type="entry name" value="Ethylene-responsive transcription factor 2"/>
    <property type="match status" value="1"/>
</dbReference>
<dbReference type="EnsemblPlants" id="Pp3c16_13260V3.1">
    <property type="protein sequence ID" value="PAC:32984257.CDS.1"/>
    <property type="gene ID" value="Pp3c16_13260"/>
</dbReference>
<dbReference type="Pfam" id="PF00847">
    <property type="entry name" value="AP2"/>
    <property type="match status" value="1"/>
</dbReference>
<comment type="subcellular location">
    <subcellularLocation>
        <location evidence="1">Nucleus</location>
    </subcellularLocation>
</comment>
<evidence type="ECO:0000256" key="7">
    <source>
        <dbReference type="ARBA" id="ARBA00024343"/>
    </source>
</evidence>
<dbReference type="GO" id="GO:0003677">
    <property type="term" value="F:DNA binding"/>
    <property type="evidence" value="ECO:0007669"/>
    <property type="project" value="UniProtKB-KW"/>
</dbReference>
<dbReference type="PANTHER" id="PTHR31985">
    <property type="entry name" value="ETHYLENE-RESPONSIVE TRANSCRIPTION FACTOR ERF042-RELATED"/>
    <property type="match status" value="1"/>
</dbReference>
<dbReference type="EMBL" id="ABEU02000016">
    <property type="protein sequence ID" value="PNR37810.1"/>
    <property type="molecule type" value="Genomic_DNA"/>
</dbReference>
<dbReference type="InterPro" id="IPR051032">
    <property type="entry name" value="AP2/ERF_TF_ERF_subfamily"/>
</dbReference>
<dbReference type="KEGG" id="ppp:112293928"/>
<dbReference type="Gene3D" id="3.30.730.10">
    <property type="entry name" value="AP2/ERF domain"/>
    <property type="match status" value="1"/>
</dbReference>
<dbReference type="InterPro" id="IPR016177">
    <property type="entry name" value="DNA-bd_dom_sf"/>
</dbReference>
<dbReference type="SMART" id="SM00380">
    <property type="entry name" value="AP2"/>
    <property type="match status" value="1"/>
</dbReference>
<keyword evidence="2" id="KW-0805">Transcription regulation</keyword>
<dbReference type="AlphaFoldDB" id="A9RL40"/>
<evidence type="ECO:0000313" key="10">
    <source>
        <dbReference type="EnsemblPlants" id="PAC:32984257.CDS.1"/>
    </source>
</evidence>
<dbReference type="EnsemblPlants" id="Pp3c16_13260V3.2">
    <property type="protein sequence ID" value="PAC:32984258.CDS.1"/>
    <property type="gene ID" value="Pp3c16_13260"/>
</dbReference>
<reference evidence="10" key="3">
    <citation type="submission" date="2020-12" db="UniProtKB">
        <authorList>
            <consortium name="EnsemblPlants"/>
        </authorList>
    </citation>
    <scope>IDENTIFICATION</scope>
</reference>
<dbReference type="eggNOG" id="ENOG502S43Y">
    <property type="taxonomic scope" value="Eukaryota"/>
</dbReference>
<evidence type="ECO:0000313" key="9">
    <source>
        <dbReference type="EMBL" id="PNR37810.1"/>
    </source>
</evidence>
<evidence type="ECO:0000256" key="3">
    <source>
        <dbReference type="ARBA" id="ARBA00023125"/>
    </source>
</evidence>
<dbReference type="PANTHER" id="PTHR31985:SF312">
    <property type="entry name" value="AP2_ERF DOMAIN-CONTAINING PROTEIN"/>
    <property type="match status" value="1"/>
</dbReference>
<dbReference type="GO" id="GO:0003700">
    <property type="term" value="F:DNA-binding transcription factor activity"/>
    <property type="evidence" value="ECO:0007669"/>
    <property type="project" value="InterPro"/>
</dbReference>
<proteinExistence type="inferred from homology"/>
<evidence type="ECO:0000256" key="2">
    <source>
        <dbReference type="ARBA" id="ARBA00023015"/>
    </source>
</evidence>
<dbReference type="Gramene" id="Pp3c16_13260V3.2">
    <property type="protein sequence ID" value="PAC:32984258.CDS.1"/>
    <property type="gene ID" value="Pp3c16_13260"/>
</dbReference>
<dbReference type="PaxDb" id="3218-PP1S15_189V6.1"/>
<evidence type="ECO:0000256" key="6">
    <source>
        <dbReference type="ARBA" id="ARBA00023242"/>
    </source>
</evidence>
<gene>
    <name evidence="10" type="primary">LOC112293928</name>
    <name evidence="9" type="ORF">PHYPA_020919</name>
</gene>
<feature type="domain" description="AP2/ERF" evidence="8">
    <location>
        <begin position="50"/>
        <end position="108"/>
    </location>
</feature>
<evidence type="ECO:0000256" key="1">
    <source>
        <dbReference type="ARBA" id="ARBA00004123"/>
    </source>
</evidence>
<dbReference type="CDD" id="cd00018">
    <property type="entry name" value="AP2"/>
    <property type="match status" value="1"/>
</dbReference>
<dbReference type="InterPro" id="IPR001471">
    <property type="entry name" value="AP2/ERF_dom"/>
</dbReference>
<reference evidence="9 11" key="1">
    <citation type="journal article" date="2008" name="Science">
        <title>The Physcomitrella genome reveals evolutionary insights into the conquest of land by plants.</title>
        <authorList>
            <person name="Rensing S."/>
            <person name="Lang D."/>
            <person name="Zimmer A."/>
            <person name="Terry A."/>
            <person name="Salamov A."/>
            <person name="Shapiro H."/>
            <person name="Nishiyama T."/>
            <person name="Perroud P.-F."/>
            <person name="Lindquist E."/>
            <person name="Kamisugi Y."/>
            <person name="Tanahashi T."/>
            <person name="Sakakibara K."/>
            <person name="Fujita T."/>
            <person name="Oishi K."/>
            <person name="Shin-I T."/>
            <person name="Kuroki Y."/>
            <person name="Toyoda A."/>
            <person name="Suzuki Y."/>
            <person name="Hashimoto A."/>
            <person name="Yamaguchi K."/>
            <person name="Sugano A."/>
            <person name="Kohara Y."/>
            <person name="Fujiyama A."/>
            <person name="Anterola A."/>
            <person name="Aoki S."/>
            <person name="Ashton N."/>
            <person name="Barbazuk W.B."/>
            <person name="Barker E."/>
            <person name="Bennetzen J."/>
            <person name="Bezanilla M."/>
            <person name="Blankenship R."/>
            <person name="Cho S.H."/>
            <person name="Dutcher S."/>
            <person name="Estelle M."/>
            <person name="Fawcett J.A."/>
            <person name="Gundlach H."/>
            <person name="Hanada K."/>
            <person name="Heyl A."/>
            <person name="Hicks K.A."/>
            <person name="Hugh J."/>
            <person name="Lohr M."/>
            <person name="Mayer K."/>
            <person name="Melkozernov A."/>
            <person name="Murata T."/>
            <person name="Nelson D."/>
            <person name="Pils B."/>
            <person name="Prigge M."/>
            <person name="Reiss B."/>
            <person name="Renner T."/>
            <person name="Rombauts S."/>
            <person name="Rushton P."/>
            <person name="Sanderfoot A."/>
            <person name="Schween G."/>
            <person name="Shiu S.-H."/>
            <person name="Stueber K."/>
            <person name="Theodoulou F.L."/>
            <person name="Tu H."/>
            <person name="Van de Peer Y."/>
            <person name="Verrier P.J."/>
            <person name="Waters E."/>
            <person name="Wood A."/>
            <person name="Yang L."/>
            <person name="Cove D."/>
            <person name="Cuming A."/>
            <person name="Hasebe M."/>
            <person name="Lucas S."/>
            <person name="Mishler D.B."/>
            <person name="Reski R."/>
            <person name="Grigoriev I."/>
            <person name="Quatrano R.S."/>
            <person name="Boore J.L."/>
        </authorList>
    </citation>
    <scope>NUCLEOTIDE SEQUENCE [LARGE SCALE GENOMIC DNA]</scope>
    <source>
        <strain evidence="10 11">cv. Gransden 2004</strain>
    </source>
</reference>
<dbReference type="HOGENOM" id="CLU_087755_0_0_1"/>
<dbReference type="InterPro" id="IPR036955">
    <property type="entry name" value="AP2/ERF_dom_sf"/>
</dbReference>
<dbReference type="SUPFAM" id="SSF54171">
    <property type="entry name" value="DNA-binding domain"/>
    <property type="match status" value="1"/>
</dbReference>
<name>A9RL40_PHYPA</name>
<dbReference type="GeneID" id="112293928"/>
<dbReference type="GO" id="GO:0005634">
    <property type="term" value="C:nucleus"/>
    <property type="evidence" value="ECO:0007669"/>
    <property type="project" value="UniProtKB-SubCell"/>
</dbReference>
<dbReference type="OrthoDB" id="1849108at2759"/>
<keyword evidence="3" id="KW-0238">DNA-binding</keyword>
<evidence type="ECO:0000256" key="5">
    <source>
        <dbReference type="ARBA" id="ARBA00023163"/>
    </source>
</evidence>
<keyword evidence="5" id="KW-0804">Transcription</keyword>
<dbReference type="Proteomes" id="UP000006727">
    <property type="component" value="Chromosome 16"/>
</dbReference>
<dbReference type="PRINTS" id="PR00367">
    <property type="entry name" value="ETHRSPELEMNT"/>
</dbReference>
<keyword evidence="4" id="KW-0010">Activator</keyword>
<evidence type="ECO:0000259" key="8">
    <source>
        <dbReference type="PROSITE" id="PS51032"/>
    </source>
</evidence>
<protein>
    <recommendedName>
        <fullName evidence="8">AP2/ERF domain-containing protein</fullName>
    </recommendedName>
</protein>
<dbReference type="Gramene" id="Pp3c16_13260V3.1">
    <property type="protein sequence ID" value="PAC:32984257.CDS.1"/>
    <property type="gene ID" value="Pp3c16_13260"/>
</dbReference>
<accession>A9RL40</accession>
<dbReference type="PROSITE" id="PS51032">
    <property type="entry name" value="AP2_ERF"/>
    <property type="match status" value="1"/>
</dbReference>
<evidence type="ECO:0000313" key="11">
    <source>
        <dbReference type="Proteomes" id="UP000006727"/>
    </source>
</evidence>
<dbReference type="FunCoup" id="A9RL40">
    <property type="interactions" value="27"/>
</dbReference>
<keyword evidence="6" id="KW-0539">Nucleus</keyword>